<dbReference type="EMBL" id="JAGYWB010000019">
    <property type="protein sequence ID" value="KAI0489122.1"/>
    <property type="molecule type" value="Genomic_DNA"/>
</dbReference>
<dbReference type="AlphaFoldDB" id="A0A8T3A4M9"/>
<evidence type="ECO:0000313" key="2">
    <source>
        <dbReference type="EMBL" id="KAI0489122.1"/>
    </source>
</evidence>
<dbReference type="OrthoDB" id="651546at2759"/>
<accession>A0A8T3A4M9</accession>
<evidence type="ECO:0000259" key="1">
    <source>
        <dbReference type="Pfam" id="PF23156"/>
    </source>
</evidence>
<dbReference type="InterPro" id="IPR040358">
    <property type="entry name" value="At4g22758-like"/>
</dbReference>
<name>A0A8T3A4M9_DENNO</name>
<dbReference type="PANTHER" id="PTHR33270:SF24">
    <property type="entry name" value="EXPRESSED PROTEIN"/>
    <property type="match status" value="1"/>
</dbReference>
<dbReference type="InterPro" id="IPR055482">
    <property type="entry name" value="DUF7054"/>
</dbReference>
<feature type="domain" description="DUF7054" evidence="1">
    <location>
        <begin position="2"/>
        <end position="84"/>
    </location>
</feature>
<keyword evidence="3" id="KW-1185">Reference proteome</keyword>
<organism evidence="2 3">
    <name type="scientific">Dendrobium nobile</name>
    <name type="common">Orchid</name>
    <dbReference type="NCBI Taxonomy" id="94219"/>
    <lineage>
        <taxon>Eukaryota</taxon>
        <taxon>Viridiplantae</taxon>
        <taxon>Streptophyta</taxon>
        <taxon>Embryophyta</taxon>
        <taxon>Tracheophyta</taxon>
        <taxon>Spermatophyta</taxon>
        <taxon>Magnoliopsida</taxon>
        <taxon>Liliopsida</taxon>
        <taxon>Asparagales</taxon>
        <taxon>Orchidaceae</taxon>
        <taxon>Epidendroideae</taxon>
        <taxon>Malaxideae</taxon>
        <taxon>Dendrobiinae</taxon>
        <taxon>Dendrobium</taxon>
    </lineage>
</organism>
<gene>
    <name evidence="2" type="ORF">KFK09_028964</name>
</gene>
<dbReference type="Pfam" id="PF23156">
    <property type="entry name" value="DUF7054"/>
    <property type="match status" value="1"/>
</dbReference>
<sequence length="99" mass="11067">MAKLLMNVTLERSLGPIHVVMSPENTVMDLVRTAVEVYVKEGRRPLLQCADPKGFELHYSQYSLESLDPQEKLINLGSRNFFLCSRSSKPKALAGNSSN</sequence>
<dbReference type="PANTHER" id="PTHR33270">
    <property type="entry name" value="BNAC05G50380D PROTEIN"/>
    <property type="match status" value="1"/>
</dbReference>
<comment type="caution">
    <text evidence="2">The sequence shown here is derived from an EMBL/GenBank/DDBJ whole genome shotgun (WGS) entry which is preliminary data.</text>
</comment>
<dbReference type="SMR" id="A0A8T3A4M9"/>
<reference evidence="2" key="1">
    <citation type="journal article" date="2022" name="Front. Genet.">
        <title>Chromosome-Scale Assembly of the Dendrobium nobile Genome Provides Insights Into the Molecular Mechanism of the Biosynthesis of the Medicinal Active Ingredient of Dendrobium.</title>
        <authorList>
            <person name="Xu Q."/>
            <person name="Niu S.-C."/>
            <person name="Li K.-L."/>
            <person name="Zheng P.-J."/>
            <person name="Zhang X.-J."/>
            <person name="Jia Y."/>
            <person name="Liu Y."/>
            <person name="Niu Y.-X."/>
            <person name="Yu L.-H."/>
            <person name="Chen D.-F."/>
            <person name="Zhang G.-Q."/>
        </authorList>
    </citation>
    <scope>NUCLEOTIDE SEQUENCE</scope>
    <source>
        <tissue evidence="2">Leaf</tissue>
    </source>
</reference>
<protein>
    <recommendedName>
        <fullName evidence="1">DUF7054 domain-containing protein</fullName>
    </recommendedName>
</protein>
<evidence type="ECO:0000313" key="3">
    <source>
        <dbReference type="Proteomes" id="UP000829196"/>
    </source>
</evidence>
<proteinExistence type="predicted"/>
<dbReference type="Proteomes" id="UP000829196">
    <property type="component" value="Unassembled WGS sequence"/>
</dbReference>